<gene>
    <name evidence="12" type="ORF">TTHERM_00760600</name>
</gene>
<dbReference type="OMA" id="ELRWFYQ"/>
<evidence type="ECO:0000256" key="4">
    <source>
        <dbReference type="ARBA" id="ARBA00022438"/>
    </source>
</evidence>
<comment type="subcellular location">
    <subcellularLocation>
        <location evidence="2 8">Cytoplasm</location>
    </subcellularLocation>
</comment>
<protein>
    <recommendedName>
        <fullName evidence="8 10">Proline iminopeptidase</fullName>
        <shortName evidence="8">PIP</shortName>
        <ecNumber evidence="8 10">3.4.11.5</ecNumber>
    </recommendedName>
    <alternativeName>
        <fullName evidence="8">Prolyl aminopeptidase</fullName>
    </alternativeName>
</protein>
<dbReference type="GO" id="GO:0004177">
    <property type="term" value="F:aminopeptidase activity"/>
    <property type="evidence" value="ECO:0007669"/>
    <property type="project" value="UniProtKB-UniRule"/>
</dbReference>
<dbReference type="GeneID" id="7839875"/>
<feature type="domain" description="AB hydrolase-1" evidence="11">
    <location>
        <begin position="40"/>
        <end position="301"/>
    </location>
</feature>
<evidence type="ECO:0000256" key="9">
    <source>
        <dbReference type="PIRSR" id="PIRSR006431-1"/>
    </source>
</evidence>
<dbReference type="Pfam" id="PF00561">
    <property type="entry name" value="Abhydrolase_1"/>
    <property type="match status" value="1"/>
</dbReference>
<evidence type="ECO:0000256" key="5">
    <source>
        <dbReference type="ARBA" id="ARBA00022490"/>
    </source>
</evidence>
<dbReference type="PIRSF" id="PIRSF006431">
    <property type="entry name" value="Pept_S33"/>
    <property type="match status" value="1"/>
</dbReference>
<dbReference type="EC" id="3.4.11.5" evidence="8 10"/>
<dbReference type="InParanoid" id="I7LZI8"/>
<sequence length="323" mass="37001">MAQTVRRTLYKYLEPFKTGLLKVSDLHTVAWEISGNPDGKPVIVLHGGPGGGSEPFYRGYFDPEVYKIVQLDQRGSGKSTPHACLEENTTWHLVSDVEKLREHLEIQKWHTVFGGSWGSTLSLAYAQSHPDRVGHLVLRGIFLLRKSEIDFFYQEGSSWLFPEYHEKLRELLPEVQQGNILHNYYLKLTGKNEEEKIKFAKAWTTWEMATSKLLINEERLAQGEDEKFAVQFARIETHYFVNGGFFRNENQLLEDCHKIAHIPTTIVQGRYDVVCPAKSAWDLKKQLKNAELKIIPDAGHSCSEPGIIDELVKATDKYKQNDV</sequence>
<dbReference type="OrthoDB" id="10249433at2759"/>
<dbReference type="NCBIfam" id="TIGR01249">
    <property type="entry name" value="pro_imino_pep_1"/>
    <property type="match status" value="1"/>
</dbReference>
<dbReference type="ESTHER" id="tetts-q22fd1">
    <property type="family name" value="Proline_iminopeptidase"/>
</dbReference>
<dbReference type="EMBL" id="GG662440">
    <property type="protein sequence ID" value="EAR84013.1"/>
    <property type="molecule type" value="Genomic_DNA"/>
</dbReference>
<dbReference type="GO" id="GO:0005737">
    <property type="term" value="C:cytoplasm"/>
    <property type="evidence" value="ECO:0007669"/>
    <property type="project" value="UniProtKB-SubCell"/>
</dbReference>
<evidence type="ECO:0000259" key="11">
    <source>
        <dbReference type="Pfam" id="PF00561"/>
    </source>
</evidence>
<dbReference type="RefSeq" id="XP_001031676.1">
    <property type="nucleotide sequence ID" value="XM_001031676.3"/>
</dbReference>
<comment type="similarity">
    <text evidence="3 8 10">Belongs to the peptidase S33 family.</text>
</comment>
<keyword evidence="4 8" id="KW-0031">Aminopeptidase</keyword>
<dbReference type="STRING" id="312017.I7LZI8"/>
<keyword evidence="6 8" id="KW-0645">Protease</keyword>
<evidence type="ECO:0000256" key="8">
    <source>
        <dbReference type="PIRNR" id="PIRNR006431"/>
    </source>
</evidence>
<reference evidence="13" key="1">
    <citation type="journal article" date="2006" name="PLoS Biol.">
        <title>Macronuclear genome sequence of the ciliate Tetrahymena thermophila, a model eukaryote.</title>
        <authorList>
            <person name="Eisen J.A."/>
            <person name="Coyne R.S."/>
            <person name="Wu M."/>
            <person name="Wu D."/>
            <person name="Thiagarajan M."/>
            <person name="Wortman J.R."/>
            <person name="Badger J.H."/>
            <person name="Ren Q."/>
            <person name="Amedeo P."/>
            <person name="Jones K.M."/>
            <person name="Tallon L.J."/>
            <person name="Delcher A.L."/>
            <person name="Salzberg S.L."/>
            <person name="Silva J.C."/>
            <person name="Haas B.J."/>
            <person name="Majoros W.H."/>
            <person name="Farzad M."/>
            <person name="Carlton J.M."/>
            <person name="Smith R.K. Jr."/>
            <person name="Garg J."/>
            <person name="Pearlman R.E."/>
            <person name="Karrer K.M."/>
            <person name="Sun L."/>
            <person name="Manning G."/>
            <person name="Elde N.C."/>
            <person name="Turkewitz A.P."/>
            <person name="Asai D.J."/>
            <person name="Wilkes D.E."/>
            <person name="Wang Y."/>
            <person name="Cai H."/>
            <person name="Collins K."/>
            <person name="Stewart B.A."/>
            <person name="Lee S.R."/>
            <person name="Wilamowska K."/>
            <person name="Weinberg Z."/>
            <person name="Ruzzo W.L."/>
            <person name="Wloga D."/>
            <person name="Gaertig J."/>
            <person name="Frankel J."/>
            <person name="Tsao C.-C."/>
            <person name="Gorovsky M.A."/>
            <person name="Keeling P.J."/>
            <person name="Waller R.F."/>
            <person name="Patron N.J."/>
            <person name="Cherry J.M."/>
            <person name="Stover N.A."/>
            <person name="Krieger C.J."/>
            <person name="del Toro C."/>
            <person name="Ryder H.F."/>
            <person name="Williamson S.C."/>
            <person name="Barbeau R.A."/>
            <person name="Hamilton E.P."/>
            <person name="Orias E."/>
        </authorList>
    </citation>
    <scope>NUCLEOTIDE SEQUENCE [LARGE SCALE GENOMIC DNA]</scope>
    <source>
        <strain evidence="13">SB210</strain>
    </source>
</reference>
<dbReference type="eggNOG" id="ENOG502QPPY">
    <property type="taxonomic scope" value="Eukaryota"/>
</dbReference>
<dbReference type="HOGENOM" id="CLU_043739_2_2_1"/>
<dbReference type="PRINTS" id="PR00793">
    <property type="entry name" value="PROAMNOPTASE"/>
</dbReference>
<dbReference type="Gene3D" id="3.40.50.1820">
    <property type="entry name" value="alpha/beta hydrolase"/>
    <property type="match status" value="1"/>
</dbReference>
<organism evidence="12 13">
    <name type="scientific">Tetrahymena thermophila (strain SB210)</name>
    <dbReference type="NCBI Taxonomy" id="312017"/>
    <lineage>
        <taxon>Eukaryota</taxon>
        <taxon>Sar</taxon>
        <taxon>Alveolata</taxon>
        <taxon>Ciliophora</taxon>
        <taxon>Intramacronucleata</taxon>
        <taxon>Oligohymenophorea</taxon>
        <taxon>Hymenostomatida</taxon>
        <taxon>Tetrahymenina</taxon>
        <taxon>Tetrahymenidae</taxon>
        <taxon>Tetrahymena</taxon>
    </lineage>
</organism>
<keyword evidence="13" id="KW-1185">Reference proteome</keyword>
<dbReference type="Proteomes" id="UP000009168">
    <property type="component" value="Unassembled WGS sequence"/>
</dbReference>
<evidence type="ECO:0000256" key="1">
    <source>
        <dbReference type="ARBA" id="ARBA00001585"/>
    </source>
</evidence>
<keyword evidence="5 8" id="KW-0963">Cytoplasm</keyword>
<keyword evidence="7 8" id="KW-0378">Hydrolase</keyword>
<dbReference type="PANTHER" id="PTHR43722">
    <property type="entry name" value="PROLINE IMINOPEPTIDASE"/>
    <property type="match status" value="1"/>
</dbReference>
<dbReference type="InterPro" id="IPR005944">
    <property type="entry name" value="Pro_iminopeptidase"/>
</dbReference>
<evidence type="ECO:0000256" key="6">
    <source>
        <dbReference type="ARBA" id="ARBA00022670"/>
    </source>
</evidence>
<dbReference type="InterPro" id="IPR029058">
    <property type="entry name" value="AB_hydrolase_fold"/>
</dbReference>
<dbReference type="SUPFAM" id="SSF53474">
    <property type="entry name" value="alpha/beta-Hydrolases"/>
    <property type="match status" value="1"/>
</dbReference>
<proteinExistence type="inferred from homology"/>
<dbReference type="GO" id="GO:0006508">
    <property type="term" value="P:proteolysis"/>
    <property type="evidence" value="ECO:0007669"/>
    <property type="project" value="UniProtKB-KW"/>
</dbReference>
<comment type="catalytic activity">
    <reaction evidence="1 8 10">
        <text>Release of N-terminal proline from a peptide.</text>
        <dbReference type="EC" id="3.4.11.5"/>
    </reaction>
</comment>
<evidence type="ECO:0000256" key="3">
    <source>
        <dbReference type="ARBA" id="ARBA00010088"/>
    </source>
</evidence>
<dbReference type="KEGG" id="tet:TTHERM_00760600"/>
<evidence type="ECO:0000256" key="7">
    <source>
        <dbReference type="ARBA" id="ARBA00022801"/>
    </source>
</evidence>
<evidence type="ECO:0000313" key="13">
    <source>
        <dbReference type="Proteomes" id="UP000009168"/>
    </source>
</evidence>
<dbReference type="MEROPS" id="S33.001"/>
<dbReference type="InterPro" id="IPR000073">
    <property type="entry name" value="AB_hydrolase_1"/>
</dbReference>
<name>I7LZI8_TETTS</name>
<dbReference type="InterPro" id="IPR002410">
    <property type="entry name" value="Peptidase_S33"/>
</dbReference>
<dbReference type="PANTHER" id="PTHR43722:SF1">
    <property type="entry name" value="PROLINE IMINOPEPTIDASE"/>
    <property type="match status" value="1"/>
</dbReference>
<dbReference type="PRINTS" id="PR00111">
    <property type="entry name" value="ABHYDROLASE"/>
</dbReference>
<evidence type="ECO:0000256" key="2">
    <source>
        <dbReference type="ARBA" id="ARBA00004496"/>
    </source>
</evidence>
<accession>I7LZI8</accession>
<evidence type="ECO:0000313" key="12">
    <source>
        <dbReference type="EMBL" id="EAR84013.1"/>
    </source>
</evidence>
<feature type="active site" description="Nucleophile" evidence="9">
    <location>
        <position position="116"/>
    </location>
</feature>
<evidence type="ECO:0000256" key="10">
    <source>
        <dbReference type="RuleBase" id="RU003421"/>
    </source>
</evidence>
<feature type="active site" description="Proton donor" evidence="9">
    <location>
        <position position="300"/>
    </location>
</feature>
<feature type="active site" evidence="9">
    <location>
        <position position="272"/>
    </location>
</feature>
<dbReference type="AlphaFoldDB" id="I7LZI8"/>